<comment type="pathway">
    <text evidence="1">Mycotoxin biosynthesis.</text>
</comment>
<comment type="similarity">
    <text evidence="3">Belongs to the ustYa family.</text>
</comment>
<evidence type="ECO:0000256" key="3">
    <source>
        <dbReference type="ARBA" id="ARBA00035112"/>
    </source>
</evidence>
<keyword evidence="5" id="KW-1185">Reference proteome</keyword>
<dbReference type="AlphaFoldDB" id="A0AAV5A1K7"/>
<name>A0AAV5A1K7_9AGAM</name>
<dbReference type="PANTHER" id="PTHR33365">
    <property type="entry name" value="YALI0B05434P"/>
    <property type="match status" value="1"/>
</dbReference>
<protein>
    <submittedName>
        <fullName evidence="4">Uncharacterized protein</fullName>
    </submittedName>
</protein>
<sequence length="200" mass="22769">MTLVSKSNSSKRQLCIVLLSCVLIMGAILGYYKTRENENDTFTKVRIVKPGLAPQWKLKELQYVKMLIQDTVHYNATIPESKEEFARLMPSGGHQVHIDDDDNNHTGPYTVALFHQLKCLDIISQAYRIQSYPGELERHCLNYLRQSVLCIADNRLESVRSPVGPRIVSFSSDYICKDWSAVYDAAEVNHKAYKAAKAKM</sequence>
<keyword evidence="2" id="KW-0560">Oxidoreductase</keyword>
<evidence type="ECO:0000313" key="5">
    <source>
        <dbReference type="Proteomes" id="UP001050691"/>
    </source>
</evidence>
<dbReference type="Proteomes" id="UP001050691">
    <property type="component" value="Unassembled WGS sequence"/>
</dbReference>
<dbReference type="GO" id="GO:0043386">
    <property type="term" value="P:mycotoxin biosynthetic process"/>
    <property type="evidence" value="ECO:0007669"/>
    <property type="project" value="InterPro"/>
</dbReference>
<dbReference type="EMBL" id="BPWL01000002">
    <property type="protein sequence ID" value="GJJ06890.1"/>
    <property type="molecule type" value="Genomic_DNA"/>
</dbReference>
<dbReference type="GO" id="GO:0016491">
    <property type="term" value="F:oxidoreductase activity"/>
    <property type="evidence" value="ECO:0007669"/>
    <property type="project" value="UniProtKB-KW"/>
</dbReference>
<evidence type="ECO:0000313" key="4">
    <source>
        <dbReference type="EMBL" id="GJJ06890.1"/>
    </source>
</evidence>
<dbReference type="Pfam" id="PF11807">
    <property type="entry name" value="UstYa"/>
    <property type="match status" value="1"/>
</dbReference>
<dbReference type="InterPro" id="IPR021765">
    <property type="entry name" value="UstYa-like"/>
</dbReference>
<organism evidence="4 5">
    <name type="scientific">Clathrus columnatus</name>
    <dbReference type="NCBI Taxonomy" id="1419009"/>
    <lineage>
        <taxon>Eukaryota</taxon>
        <taxon>Fungi</taxon>
        <taxon>Dikarya</taxon>
        <taxon>Basidiomycota</taxon>
        <taxon>Agaricomycotina</taxon>
        <taxon>Agaricomycetes</taxon>
        <taxon>Phallomycetidae</taxon>
        <taxon>Phallales</taxon>
        <taxon>Clathraceae</taxon>
        <taxon>Clathrus</taxon>
    </lineage>
</organism>
<comment type="caution">
    <text evidence="4">The sequence shown here is derived from an EMBL/GenBank/DDBJ whole genome shotgun (WGS) entry which is preliminary data.</text>
</comment>
<gene>
    <name evidence="4" type="ORF">Clacol_001086</name>
</gene>
<dbReference type="PANTHER" id="PTHR33365:SF11">
    <property type="entry name" value="TAT PATHWAY SIGNAL SEQUENCE"/>
    <property type="match status" value="1"/>
</dbReference>
<accession>A0AAV5A1K7</accession>
<proteinExistence type="inferred from homology"/>
<reference evidence="4" key="1">
    <citation type="submission" date="2021-10" db="EMBL/GenBank/DDBJ databases">
        <title>De novo Genome Assembly of Clathrus columnatus (Basidiomycota, Fungi) Using Illumina and Nanopore Sequence Data.</title>
        <authorList>
            <person name="Ogiso-Tanaka E."/>
            <person name="Itagaki H."/>
            <person name="Hosoya T."/>
            <person name="Hosaka K."/>
        </authorList>
    </citation>
    <scope>NUCLEOTIDE SEQUENCE</scope>
    <source>
        <strain evidence="4">MO-923</strain>
    </source>
</reference>
<evidence type="ECO:0000256" key="1">
    <source>
        <dbReference type="ARBA" id="ARBA00004685"/>
    </source>
</evidence>
<evidence type="ECO:0000256" key="2">
    <source>
        <dbReference type="ARBA" id="ARBA00023002"/>
    </source>
</evidence>